<gene>
    <name evidence="3" type="ORF">PNEG_02730</name>
</gene>
<dbReference type="RefSeq" id="XP_007874757.1">
    <property type="nucleotide sequence ID" value="XM_007876566.1"/>
</dbReference>
<dbReference type="SUPFAM" id="SSF69572">
    <property type="entry name" value="Activating enzymes of the ubiquitin-like proteins"/>
    <property type="match status" value="1"/>
</dbReference>
<evidence type="ECO:0000256" key="2">
    <source>
        <dbReference type="ARBA" id="ARBA00043952"/>
    </source>
</evidence>
<keyword evidence="4" id="KW-1185">Reference proteome</keyword>
<dbReference type="EMBL" id="AFWA02000007">
    <property type="protein sequence ID" value="EMR08951.1"/>
    <property type="molecule type" value="Genomic_DNA"/>
</dbReference>
<dbReference type="OMA" id="INDSCTE"/>
<dbReference type="Proteomes" id="UP000011958">
    <property type="component" value="Unassembled WGS sequence"/>
</dbReference>
<dbReference type="eggNOG" id="KOG2016">
    <property type="taxonomic scope" value="Eukaryota"/>
</dbReference>
<dbReference type="VEuPathDB" id="FungiDB:PNEG_02730"/>
<organism evidence="3 4">
    <name type="scientific">Pneumocystis murina (strain B123)</name>
    <name type="common">Mouse pneumocystis pneumonia agent</name>
    <name type="synonym">Pneumocystis carinii f. sp. muris</name>
    <dbReference type="NCBI Taxonomy" id="1069680"/>
    <lineage>
        <taxon>Eukaryota</taxon>
        <taxon>Fungi</taxon>
        <taxon>Dikarya</taxon>
        <taxon>Ascomycota</taxon>
        <taxon>Taphrinomycotina</taxon>
        <taxon>Pneumocystomycetes</taxon>
        <taxon>Pneumocystaceae</taxon>
        <taxon>Pneumocystis</taxon>
    </lineage>
</organism>
<dbReference type="Gene3D" id="3.40.50.720">
    <property type="entry name" value="NAD(P)-binding Rossmann-like Domain"/>
    <property type="match status" value="2"/>
</dbReference>
<dbReference type="UniPathway" id="UPA00885"/>
<evidence type="ECO:0008006" key="5">
    <source>
        <dbReference type="Google" id="ProtNLM"/>
    </source>
</evidence>
<dbReference type="OrthoDB" id="1708823at2759"/>
<dbReference type="GO" id="GO:0019781">
    <property type="term" value="F:NEDD8 activating enzyme activity"/>
    <property type="evidence" value="ECO:0007669"/>
    <property type="project" value="InterPro"/>
</dbReference>
<dbReference type="GO" id="GO:0045116">
    <property type="term" value="P:protein neddylation"/>
    <property type="evidence" value="ECO:0007669"/>
    <property type="project" value="UniProtKB-UniPathway"/>
</dbReference>
<comment type="pathway">
    <text evidence="2">Protein modification.</text>
</comment>
<protein>
    <recommendedName>
        <fullName evidence="5">NEDD8-activating enzyme E1 regulatory subunit</fullName>
    </recommendedName>
</protein>
<keyword evidence="1" id="KW-0833">Ubl conjugation pathway</keyword>
<dbReference type="AlphaFoldDB" id="M7NPD1"/>
<dbReference type="PIRSF" id="PIRSF039099">
    <property type="entry name" value="APP-BP1"/>
    <property type="match status" value="1"/>
</dbReference>
<proteinExistence type="predicted"/>
<accession>M7NPD1</accession>
<dbReference type="InterPro" id="IPR030667">
    <property type="entry name" value="APP-BP1"/>
</dbReference>
<evidence type="ECO:0000256" key="1">
    <source>
        <dbReference type="ARBA" id="ARBA00022786"/>
    </source>
</evidence>
<evidence type="ECO:0000313" key="4">
    <source>
        <dbReference type="Proteomes" id="UP000011958"/>
    </source>
</evidence>
<dbReference type="GeneID" id="19896421"/>
<dbReference type="HOGENOM" id="CLU_019618_2_1_1"/>
<dbReference type="STRING" id="1069680.M7NPD1"/>
<sequence>MCELLQELNEDVKGEYLIETLESILIHNPSFFKQFTIVISSIHEDELLLKLEKILWDFDIPLIISYSVGFIGYLRITMPEHTVVETHEENLIDLRIDCPWPALRELASSFNLKNKKNCSYTHIPYILILLNCLDIWKLRNNGMLPCTDEEKQQFKEIIRTYMQGFDKESIEEVLSVSWRASCITSIPDNVQSILKDEKCVHISSESSEFWILCHAISNYVSAEGNGLLPLSGVIPDMKSDSESYIKLQNVYRQKAQEDYECVRKYVQDILLSISQPMSKISDDKIKFFCKQCKYMRILRYRSLKEEYRSPDLKLIKSSFSTPDDLIIWYIALRSYNKYKNIFGKYAGAQQATLDADTDKYIQLTEHFLSKFNCKMTEFQIMACKELIRAGGGELHNIASFIGGVAAQEAIKEFKKTLFTLKIT</sequence>
<name>M7NPD1_PNEMU</name>
<reference evidence="4" key="1">
    <citation type="journal article" date="2016" name="Nat. Commun.">
        <title>Genome analysis of three Pneumocystis species reveals adaptation mechanisms to life exclusively in mammalian hosts.</title>
        <authorList>
            <person name="Ma L."/>
            <person name="Chen Z."/>
            <person name="Huang D.W."/>
            <person name="Kutty G."/>
            <person name="Ishihara M."/>
            <person name="Wang H."/>
            <person name="Abouelleil A."/>
            <person name="Bishop L."/>
            <person name="Davey E."/>
            <person name="Deng R."/>
            <person name="Deng X."/>
            <person name="Fan L."/>
            <person name="Fantoni G."/>
            <person name="Fitzgerald M."/>
            <person name="Gogineni E."/>
            <person name="Goldberg J.M."/>
            <person name="Handley G."/>
            <person name="Hu X."/>
            <person name="Huber C."/>
            <person name="Jiao X."/>
            <person name="Jones K."/>
            <person name="Levin J.Z."/>
            <person name="Liu Y."/>
            <person name="Macdonald P."/>
            <person name="Melnikov A."/>
            <person name="Raley C."/>
            <person name="Sassi M."/>
            <person name="Sherman B.T."/>
            <person name="Song X."/>
            <person name="Sykes S."/>
            <person name="Tran B."/>
            <person name="Walsh L."/>
            <person name="Xia Y."/>
            <person name="Yang J."/>
            <person name="Young S."/>
            <person name="Zeng Q."/>
            <person name="Zheng X."/>
            <person name="Stephens R."/>
            <person name="Nusbaum C."/>
            <person name="Birren B.W."/>
            <person name="Azadi P."/>
            <person name="Lempicki R.A."/>
            <person name="Cuomo C.A."/>
            <person name="Kovacs J.A."/>
        </authorList>
    </citation>
    <scope>NUCLEOTIDE SEQUENCE [LARGE SCALE GENOMIC DNA]</scope>
    <source>
        <strain evidence="4">B123</strain>
    </source>
</reference>
<dbReference type="InterPro" id="IPR035985">
    <property type="entry name" value="Ubiquitin-activating_enz"/>
</dbReference>
<evidence type="ECO:0000313" key="3">
    <source>
        <dbReference type="EMBL" id="EMR08951.1"/>
    </source>
</evidence>
<comment type="caution">
    <text evidence="3">The sequence shown here is derived from an EMBL/GenBank/DDBJ whole genome shotgun (WGS) entry which is preliminary data.</text>
</comment>